<protein>
    <submittedName>
        <fullName evidence="2">Nucleoside-diphosphate-sugar epimerase</fullName>
    </submittedName>
</protein>
<keyword evidence="3" id="KW-1185">Reference proteome</keyword>
<reference evidence="3" key="1">
    <citation type="submission" date="2017-06" db="EMBL/GenBank/DDBJ databases">
        <authorList>
            <person name="Varghese N."/>
            <person name="Submissions S."/>
        </authorList>
    </citation>
    <scope>NUCLEOTIDE SEQUENCE [LARGE SCALE GENOMIC DNA]</scope>
    <source>
        <strain evidence="3">DSM 28041</strain>
    </source>
</reference>
<dbReference type="InterPro" id="IPR036291">
    <property type="entry name" value="NAD(P)-bd_dom_sf"/>
</dbReference>
<dbReference type="InterPro" id="IPR055222">
    <property type="entry name" value="PRISE-like_Rossmann-fold"/>
</dbReference>
<feature type="domain" description="PRISE-like Rossmann-fold" evidence="1">
    <location>
        <begin position="76"/>
        <end position="366"/>
    </location>
</feature>
<dbReference type="CDD" id="cd08948">
    <property type="entry name" value="5beta-POR_like_SDR_a"/>
    <property type="match status" value="1"/>
</dbReference>
<dbReference type="Gene3D" id="3.40.50.720">
    <property type="entry name" value="NAD(P)-binding Rossmann-like Domain"/>
    <property type="match status" value="1"/>
</dbReference>
<dbReference type="PANTHER" id="PTHR32487">
    <property type="entry name" value="3-OXO-DELTA(4,5)-STEROID 5-BETA-REDUCTASE"/>
    <property type="match status" value="1"/>
</dbReference>
<sequence length="366" mass="41550">MVVVTAAYPRFLLQLMSTNTILVVGGNGIIGRNATDYLQSTGNWNVLVTSASELDYDTPAQYVQLNLLDNQAVVQQAEQLREVTHVLYAAYIEGKTLAAQTHVNLDLLRNLVVGLEQVAPNFQHLTFIQGGKAYGVHLGRYKTPALETDPRHFPPNFYYSQEDFLREHSAGKSWTWTAVRPDIVVGFAVGNPMNLANLIAVYASLCKELHVPFRFPGSLKAYDVLVNVTDATLLAKGMEYVSTRPECSQEIYNVTNGDVFRWSQLWPRFAEYFGVAYAEPITFPLQDYMADKAELWQHMVEKHGLKSHTLDELVQWPFGDFIFNVEADAFFDVNKLRRAGFHEMHVDSFESFRNQFEQLKAEKIIP</sequence>
<proteinExistence type="predicted"/>
<gene>
    <name evidence="2" type="ORF">SAMN06269173_102320</name>
</gene>
<evidence type="ECO:0000313" key="2">
    <source>
        <dbReference type="EMBL" id="SNR42702.1"/>
    </source>
</evidence>
<evidence type="ECO:0000313" key="3">
    <source>
        <dbReference type="Proteomes" id="UP000198310"/>
    </source>
</evidence>
<dbReference type="PANTHER" id="PTHR32487:SF0">
    <property type="entry name" value="3-OXO-DELTA(4,5)-STEROID 5-BETA-REDUCTASE"/>
    <property type="match status" value="1"/>
</dbReference>
<dbReference type="AlphaFoldDB" id="A0A238W838"/>
<dbReference type="Proteomes" id="UP000198310">
    <property type="component" value="Unassembled WGS sequence"/>
</dbReference>
<dbReference type="EMBL" id="FZNS01000002">
    <property type="protein sequence ID" value="SNR42702.1"/>
    <property type="molecule type" value="Genomic_DNA"/>
</dbReference>
<accession>A0A238W838</accession>
<dbReference type="SUPFAM" id="SSF51735">
    <property type="entry name" value="NAD(P)-binding Rossmann-fold domains"/>
    <property type="match status" value="1"/>
</dbReference>
<dbReference type="Pfam" id="PF22917">
    <property type="entry name" value="PRISE"/>
    <property type="match status" value="1"/>
</dbReference>
<organism evidence="2 3">
    <name type="scientific">Hymenobacter mucosus</name>
    <dbReference type="NCBI Taxonomy" id="1411120"/>
    <lineage>
        <taxon>Bacteria</taxon>
        <taxon>Pseudomonadati</taxon>
        <taxon>Bacteroidota</taxon>
        <taxon>Cytophagia</taxon>
        <taxon>Cytophagales</taxon>
        <taxon>Hymenobacteraceae</taxon>
        <taxon>Hymenobacter</taxon>
    </lineage>
</organism>
<name>A0A238W838_9BACT</name>
<evidence type="ECO:0000259" key="1">
    <source>
        <dbReference type="Pfam" id="PF22917"/>
    </source>
</evidence>